<dbReference type="InterPro" id="IPR023393">
    <property type="entry name" value="START-like_dom_sf"/>
</dbReference>
<dbReference type="InterPro" id="IPR002913">
    <property type="entry name" value="START_lipid-bd_dom"/>
</dbReference>
<name>A0A167QP53_CALVF</name>
<sequence>MALPEPRDPAPNGYIPNPYTALLATAFSKVQTETNSSSGWSTIGTQEGVLLEKKYADSGLPMVRGRGTVQGTSPRDMWQAIAMPGCRQRWDARFETGFPLEKYSQNEMKFYTGQAGTWPVAGRDIVGAQDVKFAPDGAWVQNVQTSVPDTEQTPPVDGKVRATLEFAGWTLLQKGADTEVSYVVHINLNGSIPSWIMDRIANEIPLCVAKVRDFYLASGSPPLTSALSKTQLCLETFSFERKEWRGAFLGKGTEEFSVQVDEKRMFQDGWVGAVQGEGAPGVRLEKRVGELGVKVGEEAKEKKFEIVVGRTGDNLQADAKVV</sequence>
<dbReference type="GO" id="GO:0008289">
    <property type="term" value="F:lipid binding"/>
    <property type="evidence" value="ECO:0007669"/>
    <property type="project" value="InterPro"/>
</dbReference>
<dbReference type="InterPro" id="IPR051213">
    <property type="entry name" value="START_lipid_transfer"/>
</dbReference>
<dbReference type="SUPFAM" id="SSF55961">
    <property type="entry name" value="Bet v1-like"/>
    <property type="match status" value="1"/>
</dbReference>
<dbReference type="Pfam" id="PF01852">
    <property type="entry name" value="START"/>
    <property type="match status" value="1"/>
</dbReference>
<dbReference type="CDD" id="cd00177">
    <property type="entry name" value="START"/>
    <property type="match status" value="1"/>
</dbReference>
<keyword evidence="3" id="KW-1185">Reference proteome</keyword>
<evidence type="ECO:0000313" key="3">
    <source>
        <dbReference type="Proteomes" id="UP000076738"/>
    </source>
</evidence>
<protein>
    <submittedName>
        <fullName evidence="2">Bet v1-like protein</fullName>
    </submittedName>
</protein>
<dbReference type="PANTHER" id="PTHR19308:SF14">
    <property type="entry name" value="START DOMAIN-CONTAINING PROTEIN"/>
    <property type="match status" value="1"/>
</dbReference>
<dbReference type="OrthoDB" id="196858at2759"/>
<proteinExistence type="predicted"/>
<dbReference type="Gene3D" id="3.30.530.20">
    <property type="match status" value="1"/>
</dbReference>
<evidence type="ECO:0000313" key="2">
    <source>
        <dbReference type="EMBL" id="KZP00111.1"/>
    </source>
</evidence>
<gene>
    <name evidence="2" type="ORF">CALVIDRAFT_494096</name>
</gene>
<reference evidence="2 3" key="1">
    <citation type="journal article" date="2016" name="Mol. Biol. Evol.">
        <title>Comparative Genomics of Early-Diverging Mushroom-Forming Fungi Provides Insights into the Origins of Lignocellulose Decay Capabilities.</title>
        <authorList>
            <person name="Nagy L.G."/>
            <person name="Riley R."/>
            <person name="Tritt A."/>
            <person name="Adam C."/>
            <person name="Daum C."/>
            <person name="Floudas D."/>
            <person name="Sun H."/>
            <person name="Yadav J.S."/>
            <person name="Pangilinan J."/>
            <person name="Larsson K.H."/>
            <person name="Matsuura K."/>
            <person name="Barry K."/>
            <person name="Labutti K."/>
            <person name="Kuo R."/>
            <person name="Ohm R.A."/>
            <person name="Bhattacharya S.S."/>
            <person name="Shirouzu T."/>
            <person name="Yoshinaga Y."/>
            <person name="Martin F.M."/>
            <person name="Grigoriev I.V."/>
            <person name="Hibbett D.S."/>
        </authorList>
    </citation>
    <scope>NUCLEOTIDE SEQUENCE [LARGE SCALE GENOMIC DNA]</scope>
    <source>
        <strain evidence="2 3">TUFC12733</strain>
    </source>
</reference>
<feature type="domain" description="START" evidence="1">
    <location>
        <begin position="36"/>
        <end position="198"/>
    </location>
</feature>
<evidence type="ECO:0000259" key="1">
    <source>
        <dbReference type="PROSITE" id="PS50848"/>
    </source>
</evidence>
<dbReference type="PANTHER" id="PTHR19308">
    <property type="entry name" value="PHOSPHATIDYLCHOLINE TRANSFER PROTEIN"/>
    <property type="match status" value="1"/>
</dbReference>
<organism evidence="2 3">
    <name type="scientific">Calocera viscosa (strain TUFC12733)</name>
    <dbReference type="NCBI Taxonomy" id="1330018"/>
    <lineage>
        <taxon>Eukaryota</taxon>
        <taxon>Fungi</taxon>
        <taxon>Dikarya</taxon>
        <taxon>Basidiomycota</taxon>
        <taxon>Agaricomycotina</taxon>
        <taxon>Dacrymycetes</taxon>
        <taxon>Dacrymycetales</taxon>
        <taxon>Dacrymycetaceae</taxon>
        <taxon>Calocera</taxon>
    </lineage>
</organism>
<accession>A0A167QP53</accession>
<dbReference type="GO" id="GO:0005737">
    <property type="term" value="C:cytoplasm"/>
    <property type="evidence" value="ECO:0007669"/>
    <property type="project" value="UniProtKB-ARBA"/>
</dbReference>
<dbReference type="Proteomes" id="UP000076738">
    <property type="component" value="Unassembled WGS sequence"/>
</dbReference>
<dbReference type="AlphaFoldDB" id="A0A167QP53"/>
<dbReference type="PROSITE" id="PS50848">
    <property type="entry name" value="START"/>
    <property type="match status" value="1"/>
</dbReference>
<dbReference type="EMBL" id="KV417270">
    <property type="protein sequence ID" value="KZP00111.1"/>
    <property type="molecule type" value="Genomic_DNA"/>
</dbReference>